<reference evidence="2 3" key="1">
    <citation type="journal article" date="2003" name="PLoS Biol.">
        <title>The genome sequence of Caenorhabditis briggsae: a platform for comparative genomics.</title>
        <authorList>
            <person name="Stein L.D."/>
            <person name="Bao Z."/>
            <person name="Blasiar D."/>
            <person name="Blumenthal T."/>
            <person name="Brent M.R."/>
            <person name="Chen N."/>
            <person name="Chinwalla A."/>
            <person name="Clarke L."/>
            <person name="Clee C."/>
            <person name="Coghlan A."/>
            <person name="Coulson A."/>
            <person name="D'Eustachio P."/>
            <person name="Fitch D.H."/>
            <person name="Fulton L.A."/>
            <person name="Fulton R.E."/>
            <person name="Griffiths-Jones S."/>
            <person name="Harris T.W."/>
            <person name="Hillier L.W."/>
            <person name="Kamath R."/>
            <person name="Kuwabara P.E."/>
            <person name="Mardis E.R."/>
            <person name="Marra M.A."/>
            <person name="Miner T.L."/>
            <person name="Minx P."/>
            <person name="Mullikin J.C."/>
            <person name="Plumb R.W."/>
            <person name="Rogers J."/>
            <person name="Schein J.E."/>
            <person name="Sohrmann M."/>
            <person name="Spieth J."/>
            <person name="Stajich J.E."/>
            <person name="Wei C."/>
            <person name="Willey D."/>
            <person name="Wilson R.K."/>
            <person name="Durbin R."/>
            <person name="Waterston R.H."/>
        </authorList>
    </citation>
    <scope>NUCLEOTIDE SEQUENCE [LARGE SCALE GENOMIC DNA]</scope>
    <source>
        <strain evidence="2 3">AF16</strain>
    </source>
</reference>
<reference evidence="2 3" key="2">
    <citation type="journal article" date="2011" name="PLoS Genet.">
        <title>Caenorhabditis briggsae recombinant inbred line genotypes reveal inter-strain incompatibility and the evolution of recombination.</title>
        <authorList>
            <person name="Ross J.A."/>
            <person name="Koboldt D.C."/>
            <person name="Staisch J.E."/>
            <person name="Chamberlin H.M."/>
            <person name="Gupta B.P."/>
            <person name="Miller R.D."/>
            <person name="Baird S.E."/>
            <person name="Haag E.S."/>
        </authorList>
    </citation>
    <scope>NUCLEOTIDE SEQUENCE [LARGE SCALE GENOMIC DNA]</scope>
    <source>
        <strain evidence="2 3">AF16</strain>
    </source>
</reference>
<dbReference type="KEGG" id="cbr:CBG_12667"/>
<dbReference type="OMA" id="EFKWRCC"/>
<name>A8XGA6_CAEBR</name>
<feature type="compositionally biased region" description="Basic and acidic residues" evidence="1">
    <location>
        <begin position="697"/>
        <end position="708"/>
    </location>
</feature>
<feature type="region of interest" description="Disordered" evidence="1">
    <location>
        <begin position="715"/>
        <end position="734"/>
    </location>
</feature>
<evidence type="ECO:0000256" key="1">
    <source>
        <dbReference type="SAM" id="MobiDB-lite"/>
    </source>
</evidence>
<feature type="compositionally biased region" description="Acidic residues" evidence="1">
    <location>
        <begin position="687"/>
        <end position="696"/>
    </location>
</feature>
<dbReference type="RefSeq" id="XP_045094937.1">
    <property type="nucleotide sequence ID" value="XM_045240615.1"/>
</dbReference>
<feature type="region of interest" description="Disordered" evidence="1">
    <location>
        <begin position="555"/>
        <end position="578"/>
    </location>
</feature>
<dbReference type="WormBase" id="CBG12667">
    <property type="protein sequence ID" value="CBP17647"/>
    <property type="gene ID" value="WBGene00033582"/>
</dbReference>
<keyword evidence="3" id="KW-1185">Reference proteome</keyword>
<dbReference type="STRING" id="6238.A8XGA6"/>
<dbReference type="FunCoup" id="A8XGA6">
    <property type="interactions" value="1001"/>
</dbReference>
<evidence type="ECO:0000313" key="3">
    <source>
        <dbReference type="Proteomes" id="UP000008549"/>
    </source>
</evidence>
<organism evidence="2 3">
    <name type="scientific">Caenorhabditis briggsae</name>
    <dbReference type="NCBI Taxonomy" id="6238"/>
    <lineage>
        <taxon>Eukaryota</taxon>
        <taxon>Metazoa</taxon>
        <taxon>Ecdysozoa</taxon>
        <taxon>Nematoda</taxon>
        <taxon>Chromadorea</taxon>
        <taxon>Rhabditida</taxon>
        <taxon>Rhabditina</taxon>
        <taxon>Rhabditomorpha</taxon>
        <taxon>Rhabditoidea</taxon>
        <taxon>Rhabditidae</taxon>
        <taxon>Peloderinae</taxon>
        <taxon>Caenorhabditis</taxon>
    </lineage>
</organism>
<proteinExistence type="predicted"/>
<dbReference type="AlphaFoldDB" id="A8XGA6"/>
<dbReference type="HOGENOM" id="CLU_380931_0_0_1"/>
<dbReference type="Proteomes" id="UP000008549">
    <property type="component" value="Unassembled WGS sequence"/>
</dbReference>
<feature type="compositionally biased region" description="Low complexity" evidence="1">
    <location>
        <begin position="725"/>
        <end position="734"/>
    </location>
</feature>
<dbReference type="EMBL" id="HE600940">
    <property type="protein sequence ID" value="CAP31612.2"/>
    <property type="molecule type" value="Genomic_DNA"/>
</dbReference>
<dbReference type="CTD" id="8582161"/>
<feature type="region of interest" description="Disordered" evidence="1">
    <location>
        <begin position="667"/>
        <end position="709"/>
    </location>
</feature>
<evidence type="ECO:0000313" key="2">
    <source>
        <dbReference type="EMBL" id="CAP31612.2"/>
    </source>
</evidence>
<gene>
    <name evidence="2 4" type="ORF">CBG12667</name>
    <name evidence="2" type="ORF">CBG_12667</name>
</gene>
<dbReference type="InParanoid" id="A8XGA6"/>
<protein>
    <submittedName>
        <fullName evidence="2">Protein CBG12667</fullName>
    </submittedName>
</protein>
<feature type="region of interest" description="Disordered" evidence="1">
    <location>
        <begin position="601"/>
        <end position="626"/>
    </location>
</feature>
<dbReference type="GeneID" id="8582161"/>
<sequence>MPPKKRIRFKSTSIADNELLKQLELMYVCGYCSKIVEGNGDAQLMHALSHENEITQCRTCIMPVKLGDETSHVKEFHTRAPRPTEFFIDKSLIELRIDTGKAFSSFWGLSLSSTDVILSNFGRYSLRLWNHYKNRRYLGIFRLYGSKIHWKCPFCLEKPAMGFNETISMRAYALSHLEESHFVEITENDPAFFNFEWFCLNDECDFDVRAMMEIAQQRRKVPDRSYLSYYTVNIPPLENGENFINFVKRRNQIEGSDDRYCLVCCSFVPIKSIKSHFNLALHATLEAVSSSTSFTLLRPNKTENLEMLTEKEIKKEIVEETTDNDDEHTFRFPEQLFLYSQEYVVSENIVIGFNSRRDEFKWRCCLCPRAHATTFATFIILRMFALRHIEERHRMLFTEEFLSYEWKSIQREMLASFDLRAFTPIEYTLRGEGTFNNRDPNDYMLPQQYYFLPKECSRDTVICGFCYRSFNRFDFLPHITLHGFMVDSSKTCLLRPVVFNEKACQLMGQEKYTDEDQHDEPCRILSIAGKRLESKINLMNSRIQLNIPYLSDVTTPCKSERETDSESQTPRSRKSAMDAKRILSETFKVLQENARNRKNTWNEYSSCSSSSSDDEDSEEERYEKELDLQATTVAERAARSKSLEKLKKIDLSTMRPAEIQEMIRKEAEKKGVKWNINDSSESSSSSDDSESDEEVPEGNKLRNMKPGEIKALIRQAAKRKQIKLSSGSSSSDSD</sequence>
<dbReference type="eggNOG" id="ENOG502THB9">
    <property type="taxonomic scope" value="Eukaryota"/>
</dbReference>
<accession>A8XGA6</accession>
<evidence type="ECO:0000313" key="4">
    <source>
        <dbReference type="WormBase" id="CBG12667"/>
    </source>
</evidence>